<dbReference type="Pfam" id="PF00271">
    <property type="entry name" value="Helicase_C"/>
    <property type="match status" value="1"/>
</dbReference>
<dbReference type="SUPFAM" id="SSF52540">
    <property type="entry name" value="P-loop containing nucleoside triphosphate hydrolases"/>
    <property type="match status" value="1"/>
</dbReference>
<evidence type="ECO:0000256" key="1">
    <source>
        <dbReference type="ARBA" id="ARBA00022741"/>
    </source>
</evidence>
<evidence type="ECO:0000313" key="6">
    <source>
        <dbReference type="EMBL" id="EGA89235.1"/>
    </source>
</evidence>
<sequence>MTQLEEFLTGRIWLRQFIPFSNEQVNQAILNGSITVRLGIVDGKQCTRCLEKSPEKIIPFYCDACQKICYYCRHCIKMGRISSCTELITWSLPTPLPLQSHSFNWTGNLTPLQQRASQEVQKSISQKKDHLIYAVCGAGKTELLFSPIFEALNKGLRVCLAAPRTDVVLELTPRLRAAFPNTVIHSLYGNAPEENGFAQLVIATTHQLYRFENAFDVMIVDEADAFPYSYDLALKRAVDKAKKKDAPTVYVSATPSKLLLKQVSQVSQIFKRFHGHPLPIPTFQSLWGYEKVFAKDQIPKKLVDWVDQKIEKHEPFLLFFPTIELIEQAIVLFKHKYPAIEAVHSQDEKRKEKVMKLRRGDIPGVLTSTILERGITVPNVQVAVIGADQSIFDAAALIQISGRVGRSSEYPDGEIIFFHNGITRQMDKAKKMIISYNGGL</sequence>
<dbReference type="PANTHER" id="PTHR30580">
    <property type="entry name" value="PRIMOSOMAL PROTEIN N"/>
    <property type="match status" value="1"/>
</dbReference>
<dbReference type="eggNOG" id="COG4098">
    <property type="taxonomic scope" value="Bacteria"/>
</dbReference>
<dbReference type="RefSeq" id="WP_008431352.1">
    <property type="nucleotide sequence ID" value="NZ_AEPB01000037.1"/>
</dbReference>
<feature type="domain" description="Helicase C-terminal" evidence="5">
    <location>
        <begin position="297"/>
        <end position="440"/>
    </location>
</feature>
<dbReference type="GO" id="GO:0003677">
    <property type="term" value="F:DNA binding"/>
    <property type="evidence" value="ECO:0007669"/>
    <property type="project" value="UniProtKB-KW"/>
</dbReference>
<dbReference type="PROSITE" id="PS51194">
    <property type="entry name" value="HELICASE_CTER"/>
    <property type="match status" value="1"/>
</dbReference>
<gene>
    <name evidence="6" type="ORF">GPDM_11150</name>
</gene>
<dbReference type="Proteomes" id="UP000003052">
    <property type="component" value="Unassembled WGS sequence"/>
</dbReference>
<comment type="caution">
    <text evidence="6">The sequence shown here is derived from an EMBL/GenBank/DDBJ whole genome shotgun (WGS) entry which is preliminary data.</text>
</comment>
<evidence type="ECO:0000256" key="2">
    <source>
        <dbReference type="ARBA" id="ARBA00022840"/>
    </source>
</evidence>
<name>E7RIC0_9BACL</name>
<keyword evidence="2" id="KW-0067">ATP-binding</keyword>
<evidence type="ECO:0000259" key="4">
    <source>
        <dbReference type="PROSITE" id="PS51192"/>
    </source>
</evidence>
<dbReference type="OrthoDB" id="2077914at2"/>
<reference evidence="6 7" key="1">
    <citation type="journal article" date="2011" name="J. Bacteriol.">
        <title>The Draft Genome of Planococcus donghaensis MPA1U2 Reveals Nonsporulation Pathways Controlled by a Conserved Spo0A Regulon.</title>
        <authorList>
            <person name="Pearson M.D."/>
            <person name="Noller H.F."/>
        </authorList>
    </citation>
    <scope>NUCLEOTIDE SEQUENCE [LARGE SCALE GENOMIC DNA]</scope>
    <source>
        <strain evidence="6 7">MPA1U2</strain>
    </source>
</reference>
<dbReference type="GO" id="GO:0006310">
    <property type="term" value="P:DNA recombination"/>
    <property type="evidence" value="ECO:0007669"/>
    <property type="project" value="TreeGrafter"/>
</dbReference>
<keyword evidence="1" id="KW-0547">Nucleotide-binding</keyword>
<evidence type="ECO:0000313" key="7">
    <source>
        <dbReference type="Proteomes" id="UP000003052"/>
    </source>
</evidence>
<dbReference type="AlphaFoldDB" id="E7RIC0"/>
<dbReference type="SMART" id="SM00490">
    <property type="entry name" value="HELICc"/>
    <property type="match status" value="1"/>
</dbReference>
<dbReference type="GO" id="GO:0006270">
    <property type="term" value="P:DNA replication initiation"/>
    <property type="evidence" value="ECO:0007669"/>
    <property type="project" value="TreeGrafter"/>
</dbReference>
<protein>
    <submittedName>
        <fullName evidence="6">ComF operon protein 1</fullName>
    </submittedName>
</protein>
<dbReference type="InterPro" id="IPR011545">
    <property type="entry name" value="DEAD/DEAH_box_helicase_dom"/>
</dbReference>
<dbReference type="SMART" id="SM00487">
    <property type="entry name" value="DEXDc"/>
    <property type="match status" value="1"/>
</dbReference>
<dbReference type="EMBL" id="AEPB01000037">
    <property type="protein sequence ID" value="EGA89235.1"/>
    <property type="molecule type" value="Genomic_DNA"/>
</dbReference>
<evidence type="ECO:0000256" key="3">
    <source>
        <dbReference type="ARBA" id="ARBA00023125"/>
    </source>
</evidence>
<organism evidence="6 7">
    <name type="scientific">Planococcus donghaensis MPA1U2</name>
    <dbReference type="NCBI Taxonomy" id="933115"/>
    <lineage>
        <taxon>Bacteria</taxon>
        <taxon>Bacillati</taxon>
        <taxon>Bacillota</taxon>
        <taxon>Bacilli</taxon>
        <taxon>Bacillales</taxon>
        <taxon>Caryophanaceae</taxon>
        <taxon>Planococcus</taxon>
    </lineage>
</organism>
<evidence type="ECO:0000259" key="5">
    <source>
        <dbReference type="PROSITE" id="PS51194"/>
    </source>
</evidence>
<keyword evidence="3" id="KW-0238">DNA-binding</keyword>
<accession>E7RIC0</accession>
<dbReference type="GO" id="GO:0043138">
    <property type="term" value="F:3'-5' DNA helicase activity"/>
    <property type="evidence" value="ECO:0007669"/>
    <property type="project" value="TreeGrafter"/>
</dbReference>
<dbReference type="Pfam" id="PF00270">
    <property type="entry name" value="DEAD"/>
    <property type="match status" value="1"/>
</dbReference>
<dbReference type="PROSITE" id="PS51192">
    <property type="entry name" value="HELICASE_ATP_BIND_1"/>
    <property type="match status" value="1"/>
</dbReference>
<dbReference type="InterPro" id="IPR001650">
    <property type="entry name" value="Helicase_C-like"/>
</dbReference>
<feature type="domain" description="Helicase ATP-binding" evidence="4">
    <location>
        <begin position="121"/>
        <end position="273"/>
    </location>
</feature>
<dbReference type="GO" id="GO:0006302">
    <property type="term" value="P:double-strand break repair"/>
    <property type="evidence" value="ECO:0007669"/>
    <property type="project" value="TreeGrafter"/>
</dbReference>
<proteinExistence type="predicted"/>
<dbReference type="GO" id="GO:0005524">
    <property type="term" value="F:ATP binding"/>
    <property type="evidence" value="ECO:0007669"/>
    <property type="project" value="UniProtKB-KW"/>
</dbReference>
<dbReference type="InterPro" id="IPR014001">
    <property type="entry name" value="Helicase_ATP-bd"/>
</dbReference>
<dbReference type="InterPro" id="IPR027417">
    <property type="entry name" value="P-loop_NTPase"/>
</dbReference>
<dbReference type="Gene3D" id="3.40.50.300">
    <property type="entry name" value="P-loop containing nucleotide triphosphate hydrolases"/>
    <property type="match status" value="2"/>
</dbReference>
<dbReference type="PANTHER" id="PTHR30580:SF1">
    <property type="entry name" value="COMF OPERON PROTEIN 1"/>
    <property type="match status" value="1"/>
</dbReference>